<feature type="domain" description="Acyl-CoA dehydrogenase/oxidase C-terminal" evidence="6">
    <location>
        <begin position="241"/>
        <end position="377"/>
    </location>
</feature>
<comment type="similarity">
    <text evidence="2 5">Belongs to the acyl-CoA dehydrogenase family.</text>
</comment>
<dbReference type="SUPFAM" id="SSF56645">
    <property type="entry name" value="Acyl-CoA dehydrogenase NM domain-like"/>
    <property type="match status" value="1"/>
</dbReference>
<dbReference type="PROSITE" id="PS00072">
    <property type="entry name" value="ACYL_COA_DH_1"/>
    <property type="match status" value="1"/>
</dbReference>
<evidence type="ECO:0000313" key="10">
    <source>
        <dbReference type="Proteomes" id="UP000623967"/>
    </source>
</evidence>
<dbReference type="RefSeq" id="WP_202656160.1">
    <property type="nucleotide sequence ID" value="NZ_JAESWB010000371.1"/>
</dbReference>
<feature type="domain" description="Acyl-CoA oxidase/dehydrogenase middle" evidence="7">
    <location>
        <begin position="120"/>
        <end position="212"/>
    </location>
</feature>
<dbReference type="PANTHER" id="PTHR43884:SF12">
    <property type="entry name" value="ISOVALERYL-COA DEHYDROGENASE, MITOCHONDRIAL-RELATED"/>
    <property type="match status" value="1"/>
</dbReference>
<organism evidence="9 10">
    <name type="scientific">Neobacillus paridis</name>
    <dbReference type="NCBI Taxonomy" id="2803862"/>
    <lineage>
        <taxon>Bacteria</taxon>
        <taxon>Bacillati</taxon>
        <taxon>Bacillota</taxon>
        <taxon>Bacilli</taxon>
        <taxon>Bacillales</taxon>
        <taxon>Bacillaceae</taxon>
        <taxon>Neobacillus</taxon>
    </lineage>
</organism>
<name>A0ABS1TW01_9BACI</name>
<dbReference type="Pfam" id="PF02771">
    <property type="entry name" value="Acyl-CoA_dh_N"/>
    <property type="match status" value="1"/>
</dbReference>
<dbReference type="PROSITE" id="PS00073">
    <property type="entry name" value="ACYL_COA_DH_2"/>
    <property type="match status" value="1"/>
</dbReference>
<dbReference type="Pfam" id="PF00441">
    <property type="entry name" value="Acyl-CoA_dh_1"/>
    <property type="match status" value="1"/>
</dbReference>
<dbReference type="SUPFAM" id="SSF47203">
    <property type="entry name" value="Acyl-CoA dehydrogenase C-terminal domain-like"/>
    <property type="match status" value="1"/>
</dbReference>
<keyword evidence="3 5" id="KW-0285">Flavoprotein</keyword>
<gene>
    <name evidence="9" type="ORF">JK635_22480</name>
</gene>
<evidence type="ECO:0000256" key="2">
    <source>
        <dbReference type="ARBA" id="ARBA00009347"/>
    </source>
</evidence>
<comment type="caution">
    <text evidence="9">The sequence shown here is derived from an EMBL/GenBank/DDBJ whole genome shotgun (WGS) entry which is preliminary data.</text>
</comment>
<evidence type="ECO:0000256" key="4">
    <source>
        <dbReference type="ARBA" id="ARBA00022827"/>
    </source>
</evidence>
<dbReference type="InterPro" id="IPR009100">
    <property type="entry name" value="AcylCoA_DH/oxidase_NM_dom_sf"/>
</dbReference>
<evidence type="ECO:0000259" key="8">
    <source>
        <dbReference type="Pfam" id="PF02771"/>
    </source>
</evidence>
<dbReference type="Proteomes" id="UP000623967">
    <property type="component" value="Unassembled WGS sequence"/>
</dbReference>
<dbReference type="PIRSF" id="PIRSF016578">
    <property type="entry name" value="HsaA"/>
    <property type="match status" value="1"/>
</dbReference>
<dbReference type="InterPro" id="IPR036250">
    <property type="entry name" value="AcylCo_DH-like_C"/>
</dbReference>
<dbReference type="InterPro" id="IPR013786">
    <property type="entry name" value="AcylCoA_DH/ox_N"/>
</dbReference>
<dbReference type="Pfam" id="PF02770">
    <property type="entry name" value="Acyl-CoA_dh_M"/>
    <property type="match status" value="1"/>
</dbReference>
<dbReference type="InterPro" id="IPR006091">
    <property type="entry name" value="Acyl-CoA_Oxase/DH_mid-dom"/>
</dbReference>
<dbReference type="Gene3D" id="1.20.140.10">
    <property type="entry name" value="Butyryl-CoA Dehydrogenase, subunit A, domain 3"/>
    <property type="match status" value="1"/>
</dbReference>
<dbReference type="InterPro" id="IPR006089">
    <property type="entry name" value="Acyl-CoA_DH_CS"/>
</dbReference>
<accession>A0ABS1TW01</accession>
<dbReference type="InterPro" id="IPR037069">
    <property type="entry name" value="AcylCoA_DH/ox_N_sf"/>
</dbReference>
<evidence type="ECO:0000313" key="9">
    <source>
        <dbReference type="EMBL" id="MBL4954929.1"/>
    </source>
</evidence>
<evidence type="ECO:0000259" key="6">
    <source>
        <dbReference type="Pfam" id="PF00441"/>
    </source>
</evidence>
<evidence type="ECO:0000256" key="3">
    <source>
        <dbReference type="ARBA" id="ARBA00022630"/>
    </source>
</evidence>
<evidence type="ECO:0000256" key="5">
    <source>
        <dbReference type="RuleBase" id="RU362125"/>
    </source>
</evidence>
<feature type="domain" description="Acyl-CoA dehydrogenase/oxidase N-terminal" evidence="8">
    <location>
        <begin position="8"/>
        <end position="115"/>
    </location>
</feature>
<evidence type="ECO:0000259" key="7">
    <source>
        <dbReference type="Pfam" id="PF02770"/>
    </source>
</evidence>
<keyword evidence="5" id="KW-0560">Oxidoreductase</keyword>
<dbReference type="InterPro" id="IPR046373">
    <property type="entry name" value="Acyl-CoA_Oxase/DH_mid-dom_sf"/>
</dbReference>
<proteinExistence type="inferred from homology"/>
<comment type="cofactor">
    <cofactor evidence="1 5">
        <name>FAD</name>
        <dbReference type="ChEBI" id="CHEBI:57692"/>
    </cofactor>
</comment>
<sequence>MVETLTFHDELLQIVKRITKEQIMPRAAEIDRTDEFPHDIVKILGENGLLTMTLPEKYGGIEANSLLLAKVIEEVSKGMATIGTTLLSTHSVIRMVALLANPTQLDKFYSNLANGHKLCCFCLTESNAGSDAKALSTTAKKDPNGGYILNGTKIFATLSQVSEYYLVFAKTEADEISAFLVHKDSPGLRFGKIEDKMGLHGSSTGDVILEDCWVDDDSLLGKPGEGWEMLTKVGTSMLRSWGAAAIGLGIAQSALDHAVEYAKERKQFNKRIGDFQGIRFMLADCATQLEAARCLVYETNKRVDEEYPNISAYTSAMVSMSKCFATDVAMKVTTDAVQIFGGYGYIKDYPVERLMRDAKIYQIVDGTNQVQRMLIGSILMKQ</sequence>
<dbReference type="InterPro" id="IPR009075">
    <property type="entry name" value="AcylCo_DH/oxidase_C"/>
</dbReference>
<dbReference type="PANTHER" id="PTHR43884">
    <property type="entry name" value="ACYL-COA DEHYDROGENASE"/>
    <property type="match status" value="1"/>
</dbReference>
<dbReference type="Gene3D" id="2.40.110.10">
    <property type="entry name" value="Butyryl-CoA Dehydrogenase, subunit A, domain 2"/>
    <property type="match status" value="1"/>
</dbReference>
<reference evidence="9 10" key="1">
    <citation type="submission" date="2021-01" db="EMBL/GenBank/DDBJ databases">
        <title>Genome public.</title>
        <authorList>
            <person name="Liu C."/>
            <person name="Sun Q."/>
        </authorList>
    </citation>
    <scope>NUCLEOTIDE SEQUENCE [LARGE SCALE GENOMIC DNA]</scope>
    <source>
        <strain evidence="9 10">YIM B02564</strain>
    </source>
</reference>
<evidence type="ECO:0000256" key="1">
    <source>
        <dbReference type="ARBA" id="ARBA00001974"/>
    </source>
</evidence>
<dbReference type="Gene3D" id="1.10.540.10">
    <property type="entry name" value="Acyl-CoA dehydrogenase/oxidase, N-terminal domain"/>
    <property type="match status" value="1"/>
</dbReference>
<dbReference type="EMBL" id="JAESWB010000371">
    <property type="protein sequence ID" value="MBL4954929.1"/>
    <property type="molecule type" value="Genomic_DNA"/>
</dbReference>
<keyword evidence="4 5" id="KW-0274">FAD</keyword>
<protein>
    <submittedName>
        <fullName evidence="9">Acyl-CoA dehydrogenase family protein</fullName>
    </submittedName>
</protein>
<keyword evidence="10" id="KW-1185">Reference proteome</keyword>